<dbReference type="Proteomes" id="UP001620626">
    <property type="component" value="Unassembled WGS sequence"/>
</dbReference>
<dbReference type="EMBL" id="JBICBT010000098">
    <property type="protein sequence ID" value="KAL3123559.1"/>
    <property type="molecule type" value="Genomic_DNA"/>
</dbReference>
<organism evidence="1 2">
    <name type="scientific">Heterodera trifolii</name>
    <dbReference type="NCBI Taxonomy" id="157864"/>
    <lineage>
        <taxon>Eukaryota</taxon>
        <taxon>Metazoa</taxon>
        <taxon>Ecdysozoa</taxon>
        <taxon>Nematoda</taxon>
        <taxon>Chromadorea</taxon>
        <taxon>Rhabditida</taxon>
        <taxon>Tylenchina</taxon>
        <taxon>Tylenchomorpha</taxon>
        <taxon>Tylenchoidea</taxon>
        <taxon>Heteroderidae</taxon>
        <taxon>Heteroderinae</taxon>
        <taxon>Heterodera</taxon>
    </lineage>
</organism>
<evidence type="ECO:0000313" key="2">
    <source>
        <dbReference type="Proteomes" id="UP001620626"/>
    </source>
</evidence>
<sequence length="168" mass="19385">MENNRRYLTRKELGRLLDDGVTVEIEENEINVAQQQGLRTNWTDYAAENFEASPNFRPAAVFMENHRREIAFSSLRVPIRTSSPNNQNRDLVAPPAQNFVLQNMLPRRLDNETLSLAGEEVELDQHIENELLGLPLDGRARTYSVLENEVPAVQPIHLKLIKPNKYYF</sequence>
<keyword evidence="2" id="KW-1185">Reference proteome</keyword>
<protein>
    <submittedName>
        <fullName evidence="1">Uncharacterized protein</fullName>
    </submittedName>
</protein>
<accession>A0ABD2M7V8</accession>
<name>A0ABD2M7V8_9BILA</name>
<comment type="caution">
    <text evidence="1">The sequence shown here is derived from an EMBL/GenBank/DDBJ whole genome shotgun (WGS) entry which is preliminary data.</text>
</comment>
<evidence type="ECO:0000313" key="1">
    <source>
        <dbReference type="EMBL" id="KAL3123559.1"/>
    </source>
</evidence>
<reference evidence="1 2" key="1">
    <citation type="submission" date="2024-10" db="EMBL/GenBank/DDBJ databases">
        <authorList>
            <person name="Kim D."/>
        </authorList>
    </citation>
    <scope>NUCLEOTIDE SEQUENCE [LARGE SCALE GENOMIC DNA]</scope>
    <source>
        <strain evidence="1">BH-2024</strain>
    </source>
</reference>
<proteinExistence type="predicted"/>
<gene>
    <name evidence="1" type="ORF">niasHT_001286</name>
</gene>
<dbReference type="AlphaFoldDB" id="A0ABD2M7V8"/>